<evidence type="ECO:0000313" key="3">
    <source>
        <dbReference type="Proteomes" id="UP001150924"/>
    </source>
</evidence>
<reference evidence="2" key="1">
    <citation type="submission" date="2022-11" db="EMBL/GenBank/DDBJ databases">
        <title>Minimal conservation of predation-associated metabolite biosynthetic gene clusters underscores biosynthetic potential of Myxococcota including descriptions for ten novel species: Archangium lansinium sp. nov., Myxococcus landrumus sp. nov., Nannocystis bai.</title>
        <authorList>
            <person name="Ahearne A."/>
            <person name="Stevens C."/>
            <person name="Phillips K."/>
        </authorList>
    </citation>
    <scope>NUCLEOTIDE SEQUENCE</scope>
    <source>
        <strain evidence="2">Na p29</strain>
    </source>
</reference>
<comment type="caution">
    <text evidence="2">The sequence shown here is derived from an EMBL/GenBank/DDBJ whole genome shotgun (WGS) entry which is preliminary data.</text>
</comment>
<gene>
    <name evidence="2" type="ORF">OV079_50355</name>
</gene>
<evidence type="ECO:0000313" key="2">
    <source>
        <dbReference type="EMBL" id="MCY1013602.1"/>
    </source>
</evidence>
<feature type="transmembrane region" description="Helical" evidence="1">
    <location>
        <begin position="443"/>
        <end position="460"/>
    </location>
</feature>
<protein>
    <submittedName>
        <fullName evidence="2">Uncharacterized protein</fullName>
    </submittedName>
</protein>
<keyword evidence="3" id="KW-1185">Reference proteome</keyword>
<dbReference type="EMBL" id="JAPNKE010000002">
    <property type="protein sequence ID" value="MCY1013602.1"/>
    <property type="molecule type" value="Genomic_DNA"/>
</dbReference>
<evidence type="ECO:0000256" key="1">
    <source>
        <dbReference type="SAM" id="Phobius"/>
    </source>
</evidence>
<dbReference type="AlphaFoldDB" id="A0A9X3J2A6"/>
<name>A0A9X3J2A6_9BACT</name>
<feature type="transmembrane region" description="Helical" evidence="1">
    <location>
        <begin position="409"/>
        <end position="437"/>
    </location>
</feature>
<dbReference type="RefSeq" id="WP_267777666.1">
    <property type="nucleotide sequence ID" value="NZ_JAPNKE010000002.1"/>
</dbReference>
<accession>A0A9X3J2A6</accession>
<dbReference type="Proteomes" id="UP001150924">
    <property type="component" value="Unassembled WGS sequence"/>
</dbReference>
<keyword evidence="1" id="KW-1133">Transmembrane helix</keyword>
<keyword evidence="1" id="KW-0812">Transmembrane</keyword>
<sequence>MPVAPPTDLDQMLQVLADGGEQAREHLLDHLRALVSQGSPAAFSLRAALIKILSADSSGRVDDEEHPGSWTRSWQMSALVVVAGDDAEARALMDMASDRAREPNRWVRYWTVVTANERKEHHAWTLARARALAEDTGERLQLRCLGWALLAADHEDRDAVAALLWCMEGAPQPVPAGNRYLVEGPVDPTHAQSAALRALRATPLAQAFDGVQAIVDAAPFASYTWDAVSVMARFGGTSRAAEASHTLARFVVTNRRRREYYDMVGLAVRAIGRLGIAQTDLLMAELDSASPGVAFEAAGALELLLTTSRAVERILDVATISADRDDKLASALRSMQRAAVVETLAAGLRCGNMTRETAARRLLIELGGSVAIDRLQIRHQDLESRRKVVADLDDRQREHIRWIALGDGVATWISVGMWIVVFMVGVTAISAGLLLTFRQGYDAFQAVVLAGAGTVFTLLGKVGYQGRLVEVAGARAAARLAVFNGYQRRLQQVDLVLAQRFIDGVQVSAEDLRELSALVSTAQTEAQSSLLALIPSDKEADALQKRLAAVGQSLQGGDS</sequence>
<keyword evidence="1" id="KW-0472">Membrane</keyword>
<organism evidence="2 3">
    <name type="scientific">Nannocystis pusilla</name>
    <dbReference type="NCBI Taxonomy" id="889268"/>
    <lineage>
        <taxon>Bacteria</taxon>
        <taxon>Pseudomonadati</taxon>
        <taxon>Myxococcota</taxon>
        <taxon>Polyangia</taxon>
        <taxon>Nannocystales</taxon>
        <taxon>Nannocystaceae</taxon>
        <taxon>Nannocystis</taxon>
    </lineage>
</organism>
<proteinExistence type="predicted"/>